<keyword evidence="2" id="KW-1185">Reference proteome</keyword>
<dbReference type="EMBL" id="MH744419">
    <property type="protein sequence ID" value="AYD81558.1"/>
    <property type="molecule type" value="Genomic_DNA"/>
</dbReference>
<dbReference type="RefSeq" id="YP_009881737.1">
    <property type="nucleotide sequence ID" value="NC_049442.1"/>
</dbReference>
<sequence length="155" mass="17049">MTQEIPGLWGDGGGDALGDLAAAADHIKNMPYEAFVPWEPPTEQDKLLEAVNVPRALPVSWDGIPMEWREWHAENQITICPPIPREPCPHCGFDDAPRSMCRGVRVGSRLLGPLFAFRCQACGGDTVHDLQAGDTWILELDDYGPDGSTEVRIID</sequence>
<accession>A0A386K888</accession>
<name>A0A386K888_9CAUD</name>
<reference evidence="1 2" key="1">
    <citation type="submission" date="2018-08" db="EMBL/GenBank/DDBJ databases">
        <authorList>
            <person name="Edupali M."/>
            <person name="Eltaeb M."/>
            <person name="Griswold I."/>
            <person name="Han P."/>
            <person name="Iszauk E."/>
            <person name="Joshi S."/>
            <person name="Kim Y."/>
            <person name="Krakopolsky K."/>
            <person name="Kubyshko V."/>
            <person name="Lee J."/>
            <person name="Lee N.Y."/>
            <person name="Lumaj G."/>
            <person name="Muskovitz J."/>
            <person name="Ning J."/>
            <person name="Noll E."/>
            <person name="Persaud B."/>
            <person name="Shankar N."/>
            <person name="Shim K."/>
            <person name="Srinivasan C."/>
            <person name="Yoon I."/>
            <person name="Zhang S."/>
            <person name="Ziausyte U."/>
            <person name="Jarvik J.W."/>
            <person name="Mcguier N."/>
            <person name="Lopez A.J."/>
            <person name="Garlena R.A."/>
            <person name="Russell D.A."/>
            <person name="Pope W.H."/>
            <person name="Jacobs-Sera D."/>
            <person name="Hatfull G.F."/>
        </authorList>
    </citation>
    <scope>NUCLEOTIDE SEQUENCE [LARGE SCALE GENOMIC DNA]</scope>
</reference>
<evidence type="ECO:0000313" key="1">
    <source>
        <dbReference type="EMBL" id="AYD81558.1"/>
    </source>
</evidence>
<organism evidence="1 2">
    <name type="scientific">Arthrobacter phage KBurrousTX</name>
    <dbReference type="NCBI Taxonomy" id="2315608"/>
    <lineage>
        <taxon>Viruses</taxon>
        <taxon>Duplodnaviria</taxon>
        <taxon>Heunggongvirae</taxon>
        <taxon>Uroviricota</taxon>
        <taxon>Caudoviricetes</taxon>
        <taxon>Klausavirus</taxon>
        <taxon>Klausavirus kburrousTX</taxon>
    </lineage>
</organism>
<proteinExistence type="predicted"/>
<evidence type="ECO:0000313" key="2">
    <source>
        <dbReference type="Proteomes" id="UP000278416"/>
    </source>
</evidence>
<dbReference type="GeneID" id="55811010"/>
<dbReference type="KEGG" id="vg:55811010"/>
<dbReference type="Proteomes" id="UP000278416">
    <property type="component" value="Segment"/>
</dbReference>
<protein>
    <submittedName>
        <fullName evidence="1">Uncharacterized protein</fullName>
    </submittedName>
</protein>
<gene>
    <name evidence="1" type="primary">64</name>
    <name evidence="1" type="ORF">KBurrousTX_64</name>
</gene>